<evidence type="ECO:0000313" key="2">
    <source>
        <dbReference type="EMBL" id="KAK0600950.1"/>
    </source>
</evidence>
<dbReference type="GO" id="GO:0004523">
    <property type="term" value="F:RNA-DNA hybrid ribonuclease activity"/>
    <property type="evidence" value="ECO:0007669"/>
    <property type="project" value="InterPro"/>
</dbReference>
<reference evidence="2" key="2">
    <citation type="submission" date="2023-06" db="EMBL/GenBank/DDBJ databases">
        <authorList>
            <person name="Swenson N.G."/>
            <person name="Wegrzyn J.L."/>
            <person name="Mcevoy S.L."/>
        </authorList>
    </citation>
    <scope>NUCLEOTIDE SEQUENCE</scope>
    <source>
        <strain evidence="2">NS2018</strain>
        <tissue evidence="2">Leaf</tissue>
    </source>
</reference>
<dbReference type="Pfam" id="PF13456">
    <property type="entry name" value="RVT_3"/>
    <property type="match status" value="1"/>
</dbReference>
<dbReference type="GO" id="GO:0003676">
    <property type="term" value="F:nucleic acid binding"/>
    <property type="evidence" value="ECO:0007669"/>
    <property type="project" value="InterPro"/>
</dbReference>
<name>A0AA39T4B3_ACESA</name>
<accession>A0AA39T4B3</accession>
<evidence type="ECO:0000313" key="3">
    <source>
        <dbReference type="Proteomes" id="UP001168877"/>
    </source>
</evidence>
<feature type="domain" description="RNase H type-1" evidence="1">
    <location>
        <begin position="6"/>
        <end position="88"/>
    </location>
</feature>
<gene>
    <name evidence="2" type="ORF">LWI29_019898</name>
</gene>
<organism evidence="2 3">
    <name type="scientific">Acer saccharum</name>
    <name type="common">Sugar maple</name>
    <dbReference type="NCBI Taxonomy" id="4024"/>
    <lineage>
        <taxon>Eukaryota</taxon>
        <taxon>Viridiplantae</taxon>
        <taxon>Streptophyta</taxon>
        <taxon>Embryophyta</taxon>
        <taxon>Tracheophyta</taxon>
        <taxon>Spermatophyta</taxon>
        <taxon>Magnoliopsida</taxon>
        <taxon>eudicotyledons</taxon>
        <taxon>Gunneridae</taxon>
        <taxon>Pentapetalae</taxon>
        <taxon>rosids</taxon>
        <taxon>malvids</taxon>
        <taxon>Sapindales</taxon>
        <taxon>Sapindaceae</taxon>
        <taxon>Hippocastanoideae</taxon>
        <taxon>Acereae</taxon>
        <taxon>Acer</taxon>
    </lineage>
</organism>
<dbReference type="Proteomes" id="UP001168877">
    <property type="component" value="Unassembled WGS sequence"/>
</dbReference>
<keyword evidence="3" id="KW-1185">Reference proteome</keyword>
<dbReference type="InterPro" id="IPR002156">
    <property type="entry name" value="RNaseH_domain"/>
</dbReference>
<comment type="caution">
    <text evidence="2">The sequence shown here is derived from an EMBL/GenBank/DDBJ whole genome shotgun (WGS) entry which is preliminary data.</text>
</comment>
<dbReference type="EMBL" id="JAUESC010000003">
    <property type="protein sequence ID" value="KAK0600950.1"/>
    <property type="molecule type" value="Genomic_DNA"/>
</dbReference>
<protein>
    <recommendedName>
        <fullName evidence="1">RNase H type-1 domain-containing protein</fullName>
    </recommendedName>
</protein>
<proteinExistence type="predicted"/>
<evidence type="ECO:0000259" key="1">
    <source>
        <dbReference type="Pfam" id="PF13456"/>
    </source>
</evidence>
<sequence length="119" mass="13123">MANYIVKTANLMAIMTGLQFAIDCVLPPDVTKINDADVVNWISNGLHRDLDFGAILLDIRKLPDCLENQLPRQVSISANKAALSLAKHSLNIVEDAFWLEEFPICINSVIESDKADMPG</sequence>
<reference evidence="2" key="1">
    <citation type="journal article" date="2022" name="Plant J.">
        <title>Strategies of tolerance reflected in two North American maple genomes.</title>
        <authorList>
            <person name="McEvoy S.L."/>
            <person name="Sezen U.U."/>
            <person name="Trouern-Trend A."/>
            <person name="McMahon S.M."/>
            <person name="Schaberg P.G."/>
            <person name="Yang J."/>
            <person name="Wegrzyn J.L."/>
            <person name="Swenson N.G."/>
        </authorList>
    </citation>
    <scope>NUCLEOTIDE SEQUENCE</scope>
    <source>
        <strain evidence="2">NS2018</strain>
    </source>
</reference>
<dbReference type="AlphaFoldDB" id="A0AA39T4B3"/>